<feature type="domain" description="FecR protein" evidence="3">
    <location>
        <begin position="56"/>
        <end position="148"/>
    </location>
</feature>
<dbReference type="PANTHER" id="PTHR38731">
    <property type="entry name" value="LIPL45-RELATED LIPOPROTEIN-RELATED"/>
    <property type="match status" value="1"/>
</dbReference>
<evidence type="ECO:0000256" key="2">
    <source>
        <dbReference type="SAM" id="SignalP"/>
    </source>
</evidence>
<dbReference type="RefSeq" id="WP_254674500.1">
    <property type="nucleotide sequence ID" value="NZ_JAMWDU010000003.1"/>
</dbReference>
<accession>A0A9Q4FT27</accession>
<dbReference type="Pfam" id="PF04773">
    <property type="entry name" value="FecR"/>
    <property type="match status" value="1"/>
</dbReference>
<evidence type="ECO:0000313" key="5">
    <source>
        <dbReference type="Proteomes" id="UP001060275"/>
    </source>
</evidence>
<dbReference type="Gene3D" id="2.60.120.1440">
    <property type="match status" value="1"/>
</dbReference>
<evidence type="ECO:0000259" key="3">
    <source>
        <dbReference type="Pfam" id="PF04773"/>
    </source>
</evidence>
<keyword evidence="5" id="KW-1185">Reference proteome</keyword>
<dbReference type="PANTHER" id="PTHR38731:SF3">
    <property type="entry name" value="BLL6125 PROTEIN"/>
    <property type="match status" value="1"/>
</dbReference>
<reference evidence="4" key="1">
    <citation type="submission" date="2022-06" db="EMBL/GenBank/DDBJ databases">
        <title>Devosia sp. XJ19-45 genome assembly.</title>
        <authorList>
            <person name="Li B."/>
            <person name="Cai M."/>
            <person name="Nie G."/>
            <person name="Li W."/>
        </authorList>
    </citation>
    <scope>NUCLEOTIDE SEQUENCE</scope>
    <source>
        <strain evidence="4">XJ19-45</strain>
    </source>
</reference>
<feature type="signal peptide" evidence="2">
    <location>
        <begin position="1"/>
        <end position="22"/>
    </location>
</feature>
<feature type="compositionally biased region" description="Low complexity" evidence="1">
    <location>
        <begin position="250"/>
        <end position="260"/>
    </location>
</feature>
<comment type="caution">
    <text evidence="4">The sequence shown here is derived from an EMBL/GenBank/DDBJ whole genome shotgun (WGS) entry which is preliminary data.</text>
</comment>
<evidence type="ECO:0000313" key="4">
    <source>
        <dbReference type="EMBL" id="MCP8887424.1"/>
    </source>
</evidence>
<organism evidence="4 5">
    <name type="scientific">Devosia ureilytica</name>
    <dbReference type="NCBI Taxonomy" id="2952754"/>
    <lineage>
        <taxon>Bacteria</taxon>
        <taxon>Pseudomonadati</taxon>
        <taxon>Pseudomonadota</taxon>
        <taxon>Alphaproteobacteria</taxon>
        <taxon>Hyphomicrobiales</taxon>
        <taxon>Devosiaceae</taxon>
        <taxon>Devosia</taxon>
    </lineage>
</organism>
<dbReference type="AlphaFoldDB" id="A0A9Q4FT27"/>
<sequence>MRFGRSTLFAFLLASVSTSVLAQDWVAERLRGGVMLFEQGTWVAVERGDVVLDGQKIRTSGDGRVELVRGQERIALAGNTEISIRDAGDQKMTSVMQTLGSVTIEAERRNVQHFSVQTPVLAAVVKGTQFTVTYRDGQARVDVDRGIVQVQDDGHDMVVDVTPGQSAAASRTAPVDVTGRGSDKIVYLIEGSVVPAAARDAVLSGALAATDALAAVKDGAVPNAHAGGRGDGVGAEVRASNGSNGGNGAAVGASVSHGSSSAGGSGSGVSVSVGAGRSDTNSNAGAEERNTPVSVEVDHGVVAVDVDVDVGKAPSLQVGLGR</sequence>
<dbReference type="InterPro" id="IPR006860">
    <property type="entry name" value="FecR"/>
</dbReference>
<dbReference type="EMBL" id="JAMWDU010000003">
    <property type="protein sequence ID" value="MCP8887424.1"/>
    <property type="molecule type" value="Genomic_DNA"/>
</dbReference>
<gene>
    <name evidence="4" type="ORF">NF348_09935</name>
</gene>
<dbReference type="Proteomes" id="UP001060275">
    <property type="component" value="Unassembled WGS sequence"/>
</dbReference>
<proteinExistence type="predicted"/>
<keyword evidence="2" id="KW-0732">Signal</keyword>
<feature type="chain" id="PRO_5040507682" evidence="2">
    <location>
        <begin position="23"/>
        <end position="322"/>
    </location>
</feature>
<protein>
    <submittedName>
        <fullName evidence="4">FecR family protein</fullName>
    </submittedName>
</protein>
<name>A0A9Q4FT27_9HYPH</name>
<evidence type="ECO:0000256" key="1">
    <source>
        <dbReference type="SAM" id="MobiDB-lite"/>
    </source>
</evidence>
<feature type="compositionally biased region" description="Low complexity" evidence="1">
    <location>
        <begin position="268"/>
        <end position="278"/>
    </location>
</feature>
<feature type="region of interest" description="Disordered" evidence="1">
    <location>
        <begin position="221"/>
        <end position="296"/>
    </location>
</feature>